<dbReference type="EMBL" id="BMIB01000002">
    <property type="protein sequence ID" value="GGH66172.1"/>
    <property type="molecule type" value="Genomic_DNA"/>
</dbReference>
<accession>A0A917IX24</accession>
<dbReference type="AlphaFoldDB" id="A0A917IX24"/>
<organism evidence="1 2">
    <name type="scientific">Filimonas zeae</name>
    <dbReference type="NCBI Taxonomy" id="1737353"/>
    <lineage>
        <taxon>Bacteria</taxon>
        <taxon>Pseudomonadati</taxon>
        <taxon>Bacteroidota</taxon>
        <taxon>Chitinophagia</taxon>
        <taxon>Chitinophagales</taxon>
        <taxon>Chitinophagaceae</taxon>
        <taxon>Filimonas</taxon>
    </lineage>
</organism>
<evidence type="ECO:0000313" key="2">
    <source>
        <dbReference type="Proteomes" id="UP000627292"/>
    </source>
</evidence>
<comment type="caution">
    <text evidence="1">The sequence shown here is derived from an EMBL/GenBank/DDBJ whole genome shotgun (WGS) entry which is preliminary data.</text>
</comment>
<name>A0A917IX24_9BACT</name>
<protein>
    <submittedName>
        <fullName evidence="1">Uncharacterized protein</fullName>
    </submittedName>
</protein>
<reference evidence="1" key="2">
    <citation type="submission" date="2020-09" db="EMBL/GenBank/DDBJ databases">
        <authorList>
            <person name="Sun Q."/>
            <person name="Zhou Y."/>
        </authorList>
    </citation>
    <scope>NUCLEOTIDE SEQUENCE</scope>
    <source>
        <strain evidence="1">CGMCC 1.15290</strain>
    </source>
</reference>
<keyword evidence="2" id="KW-1185">Reference proteome</keyword>
<proteinExistence type="predicted"/>
<reference evidence="1" key="1">
    <citation type="journal article" date="2014" name="Int. J. Syst. Evol. Microbiol.">
        <title>Complete genome sequence of Corynebacterium casei LMG S-19264T (=DSM 44701T), isolated from a smear-ripened cheese.</title>
        <authorList>
            <consortium name="US DOE Joint Genome Institute (JGI-PGF)"/>
            <person name="Walter F."/>
            <person name="Albersmeier A."/>
            <person name="Kalinowski J."/>
            <person name="Ruckert C."/>
        </authorList>
    </citation>
    <scope>NUCLEOTIDE SEQUENCE</scope>
    <source>
        <strain evidence="1">CGMCC 1.15290</strain>
    </source>
</reference>
<dbReference type="Proteomes" id="UP000627292">
    <property type="component" value="Unassembled WGS sequence"/>
</dbReference>
<sequence length="91" mass="10697">MNVADIYELLYSRSFYERDGRKKFRFKNNALIIDRCALMPFALYEENGRNYINIPTCVFLERDLRIECGHSDGCTFHFYGKTTGLEALVLE</sequence>
<gene>
    <name evidence="1" type="ORF">GCM10011379_20080</name>
</gene>
<dbReference type="RefSeq" id="WP_188951898.1">
    <property type="nucleotide sequence ID" value="NZ_BMIB01000002.1"/>
</dbReference>
<evidence type="ECO:0000313" key="1">
    <source>
        <dbReference type="EMBL" id="GGH66172.1"/>
    </source>
</evidence>